<evidence type="ECO:0000313" key="3">
    <source>
        <dbReference type="EMBL" id="MBP2367450.1"/>
    </source>
</evidence>
<reference evidence="3 4" key="1">
    <citation type="submission" date="2021-03" db="EMBL/GenBank/DDBJ databases">
        <title>Sequencing the genomes of 1000 actinobacteria strains.</title>
        <authorList>
            <person name="Klenk H.-P."/>
        </authorList>
    </citation>
    <scope>NUCLEOTIDE SEQUENCE [LARGE SCALE GENOMIC DNA]</scope>
    <source>
        <strain evidence="3 4">DSM 45256</strain>
    </source>
</reference>
<proteinExistence type="predicted"/>
<protein>
    <submittedName>
        <fullName evidence="3">GNAT family acetyltransferase</fullName>
    </submittedName>
</protein>
<evidence type="ECO:0000259" key="2">
    <source>
        <dbReference type="PROSITE" id="PS51729"/>
    </source>
</evidence>
<dbReference type="InterPro" id="IPR045057">
    <property type="entry name" value="Gcn5-rel_NAT"/>
</dbReference>
<dbReference type="PROSITE" id="PS51729">
    <property type="entry name" value="GNAT_YJDJ"/>
    <property type="match status" value="1"/>
</dbReference>
<accession>A0ABS4VU67</accession>
<keyword evidence="4" id="KW-1185">Reference proteome</keyword>
<comment type="caution">
    <text evidence="3">The sequence shown here is derived from an EMBL/GenBank/DDBJ whole genome shotgun (WGS) entry which is preliminary data.</text>
</comment>
<dbReference type="InterPro" id="IPR031165">
    <property type="entry name" value="GNAT_YJDJ"/>
</dbReference>
<dbReference type="Pfam" id="PF14542">
    <property type="entry name" value="Acetyltransf_CG"/>
    <property type="match status" value="1"/>
</dbReference>
<feature type="region of interest" description="Disordered" evidence="1">
    <location>
        <begin position="1"/>
        <end position="26"/>
    </location>
</feature>
<dbReference type="PANTHER" id="PTHR31435">
    <property type="entry name" value="PROTEIN NATD1"/>
    <property type="match status" value="1"/>
</dbReference>
<dbReference type="PANTHER" id="PTHR31435:SF10">
    <property type="entry name" value="BSR4717 PROTEIN"/>
    <property type="match status" value="1"/>
</dbReference>
<dbReference type="EMBL" id="JAGINU010000001">
    <property type="protein sequence ID" value="MBP2367450.1"/>
    <property type="molecule type" value="Genomic_DNA"/>
</dbReference>
<dbReference type="Proteomes" id="UP001519295">
    <property type="component" value="Unassembled WGS sequence"/>
</dbReference>
<gene>
    <name evidence="3" type="ORF">JOF36_003146</name>
</gene>
<sequence>MSRMPLSRNSEMDDAAGSPEVTHASASSRYEIRVDGALAGFTAYVDRDEQRIFFHTEIGDEFGGRGLAGVLIARALADTRAGGRRIVPVCPYVARWVRKHHDVDDVLDPVTPAAFAVVRDLV</sequence>
<name>A0ABS4VU67_9PSEU</name>
<organism evidence="3 4">
    <name type="scientific">Pseudonocardia parietis</name>
    <dbReference type="NCBI Taxonomy" id="570936"/>
    <lineage>
        <taxon>Bacteria</taxon>
        <taxon>Bacillati</taxon>
        <taxon>Actinomycetota</taxon>
        <taxon>Actinomycetes</taxon>
        <taxon>Pseudonocardiales</taxon>
        <taxon>Pseudonocardiaceae</taxon>
        <taxon>Pseudonocardia</taxon>
    </lineage>
</organism>
<feature type="domain" description="N-acetyltransferase" evidence="2">
    <location>
        <begin position="22"/>
        <end position="108"/>
    </location>
</feature>
<dbReference type="SUPFAM" id="SSF55729">
    <property type="entry name" value="Acyl-CoA N-acyltransferases (Nat)"/>
    <property type="match status" value="1"/>
</dbReference>
<dbReference type="Gene3D" id="3.40.630.30">
    <property type="match status" value="1"/>
</dbReference>
<dbReference type="InterPro" id="IPR016181">
    <property type="entry name" value="Acyl_CoA_acyltransferase"/>
</dbReference>
<evidence type="ECO:0000256" key="1">
    <source>
        <dbReference type="SAM" id="MobiDB-lite"/>
    </source>
</evidence>
<evidence type="ECO:0000313" key="4">
    <source>
        <dbReference type="Proteomes" id="UP001519295"/>
    </source>
</evidence>